<evidence type="ECO:0000313" key="8">
    <source>
        <dbReference type="EMBL" id="SEJ64104.1"/>
    </source>
</evidence>
<evidence type="ECO:0000313" key="9">
    <source>
        <dbReference type="Proteomes" id="UP000199662"/>
    </source>
</evidence>
<sequence>MNILIVGDICGNPGRKAAKKYIPQMKKKYAVDLTIVNGENSAGGNGITQNSLDELYQAGADVITSGNHIWDKKDVLQFIDREPFLIRPANYPEGAPGKGYCIYPLKAKNIGVINLSGRAFMPPLDCPFQKIDEILRELKGKCDTIILDMHAETTSEKMAMGWYLDGKVTCVVGTHTHIQTADERILPQGTAYITDLGMVGPWNSVLGVEAERILYKFQTGMPVRFELADGPNVFSAVLLTVSDENGNAEKIERIMIQESETL</sequence>
<evidence type="ECO:0000256" key="6">
    <source>
        <dbReference type="PIRSR" id="PIRSR004789-50"/>
    </source>
</evidence>
<evidence type="ECO:0000256" key="7">
    <source>
        <dbReference type="PIRSR" id="PIRSR004789-51"/>
    </source>
</evidence>
<comment type="cofactor">
    <cofactor evidence="1">
        <name>Fe(3+)</name>
        <dbReference type="ChEBI" id="CHEBI:29034"/>
    </cofactor>
</comment>
<evidence type="ECO:0000256" key="5">
    <source>
        <dbReference type="ARBA" id="ARBA00061401"/>
    </source>
</evidence>
<comment type="similarity">
    <text evidence="5">Belongs to the YmdB-like family.</text>
</comment>
<keyword evidence="4" id="KW-0408">Iron</keyword>
<feature type="binding site" evidence="7">
    <location>
        <position position="175"/>
    </location>
    <ligand>
        <name>Fe cation</name>
        <dbReference type="ChEBI" id="CHEBI:24875"/>
        <label>2</label>
    </ligand>
</feature>
<dbReference type="InterPro" id="IPR029052">
    <property type="entry name" value="Metallo-depent_PP-like"/>
</dbReference>
<protein>
    <recommendedName>
        <fullName evidence="10">TIGR00282 family metallophosphoesterase</fullName>
    </recommendedName>
</protein>
<dbReference type="GO" id="GO:0004113">
    <property type="term" value="F:2',3'-cyclic-nucleotide 3'-phosphodiesterase activity"/>
    <property type="evidence" value="ECO:0007669"/>
    <property type="project" value="TreeGrafter"/>
</dbReference>
<accession>A0A1H7AHR3</accession>
<name>A0A1H7AHR3_9FIRM</name>
<evidence type="ECO:0000256" key="4">
    <source>
        <dbReference type="ARBA" id="ARBA00023004"/>
    </source>
</evidence>
<dbReference type="CDD" id="cd07382">
    <property type="entry name" value="MPP_DR1281"/>
    <property type="match status" value="1"/>
</dbReference>
<dbReference type="AlphaFoldDB" id="A0A1H7AHR3"/>
<dbReference type="PIRSF" id="PIRSF004789">
    <property type="entry name" value="DR1281"/>
    <property type="match status" value="1"/>
</dbReference>
<keyword evidence="3" id="KW-0378">Hydrolase</keyword>
<dbReference type="PANTHER" id="PTHR36303:SF1">
    <property type="entry name" value="2',3'-CYCLIC-NUCLEOTIDE 2'-PHOSPHODIESTERASE"/>
    <property type="match status" value="1"/>
</dbReference>
<evidence type="ECO:0000256" key="3">
    <source>
        <dbReference type="ARBA" id="ARBA00022801"/>
    </source>
</evidence>
<feature type="binding site" evidence="7">
    <location>
        <position position="39"/>
    </location>
    <ligand>
        <name>Fe cation</name>
        <dbReference type="ChEBI" id="CHEBI:24875"/>
        <label>1</label>
    </ligand>
</feature>
<evidence type="ECO:0000256" key="2">
    <source>
        <dbReference type="ARBA" id="ARBA00022723"/>
    </source>
</evidence>
<dbReference type="STRING" id="84035.SAMN05660742_112105"/>
<feature type="binding site" evidence="7">
    <location>
        <position position="40"/>
    </location>
    <ligand>
        <name>Fe cation</name>
        <dbReference type="ChEBI" id="CHEBI:24875"/>
        <label>1</label>
    </ligand>
</feature>
<dbReference type="GO" id="GO:0046872">
    <property type="term" value="F:metal ion binding"/>
    <property type="evidence" value="ECO:0007669"/>
    <property type="project" value="UniProtKB-KW"/>
</dbReference>
<dbReference type="PANTHER" id="PTHR36303">
    <property type="entry name" value="2',3'-CYCLIC-NUCLEOTIDE 2'-PHOSPHODIESTERASE"/>
    <property type="match status" value="1"/>
</dbReference>
<reference evidence="9" key="1">
    <citation type="submission" date="2016-10" db="EMBL/GenBank/DDBJ databases">
        <authorList>
            <person name="Varghese N."/>
            <person name="Submissions S."/>
        </authorList>
    </citation>
    <scope>NUCLEOTIDE SEQUENCE [LARGE SCALE GENOMIC DNA]</scope>
    <source>
        <strain evidence="9">DSM 2179</strain>
    </source>
</reference>
<feature type="binding site" evidence="7">
    <location>
        <position position="150"/>
    </location>
    <ligand>
        <name>Fe cation</name>
        <dbReference type="ChEBI" id="CHEBI:24875"/>
        <label>2</label>
    </ligand>
</feature>
<keyword evidence="9" id="KW-1185">Reference proteome</keyword>
<dbReference type="Proteomes" id="UP000199662">
    <property type="component" value="Unassembled WGS sequence"/>
</dbReference>
<organism evidence="8 9">
    <name type="scientific">Propionispira arboris</name>
    <dbReference type="NCBI Taxonomy" id="84035"/>
    <lineage>
        <taxon>Bacteria</taxon>
        <taxon>Bacillati</taxon>
        <taxon>Bacillota</taxon>
        <taxon>Negativicutes</taxon>
        <taxon>Selenomonadales</taxon>
        <taxon>Selenomonadaceae</taxon>
        <taxon>Propionispira</taxon>
    </lineage>
</organism>
<feature type="binding site" evidence="7">
    <location>
        <position position="39"/>
    </location>
    <ligand>
        <name>Fe cation</name>
        <dbReference type="ChEBI" id="CHEBI:24875"/>
        <label>2</label>
    </ligand>
</feature>
<feature type="binding site" evidence="7">
    <location>
        <position position="177"/>
    </location>
    <ligand>
        <name>Fe cation</name>
        <dbReference type="ChEBI" id="CHEBI:24875"/>
        <label>1</label>
    </ligand>
</feature>
<keyword evidence="2 7" id="KW-0479">Metal-binding</keyword>
<dbReference type="RefSeq" id="WP_091832283.1">
    <property type="nucleotide sequence ID" value="NZ_FNZK01000012.1"/>
</dbReference>
<feature type="binding site" evidence="7">
    <location>
        <position position="8"/>
    </location>
    <ligand>
        <name>Fe cation</name>
        <dbReference type="ChEBI" id="CHEBI:24875"/>
        <label>1</label>
    </ligand>
</feature>
<dbReference type="EMBL" id="FNZK01000012">
    <property type="protein sequence ID" value="SEJ64104.1"/>
    <property type="molecule type" value="Genomic_DNA"/>
</dbReference>
<dbReference type="FunFam" id="3.60.21.10:FF:000016">
    <property type="entry name" value="Putative metallophosphoesterase"/>
    <property type="match status" value="1"/>
</dbReference>
<evidence type="ECO:0008006" key="10">
    <source>
        <dbReference type="Google" id="ProtNLM"/>
    </source>
</evidence>
<dbReference type="InterPro" id="IPR005235">
    <property type="entry name" value="YmdB-like"/>
</dbReference>
<dbReference type="NCBIfam" id="TIGR00282">
    <property type="entry name" value="TIGR00282 family metallophosphoesterase"/>
    <property type="match status" value="1"/>
</dbReference>
<dbReference type="SUPFAM" id="SSF56300">
    <property type="entry name" value="Metallo-dependent phosphatases"/>
    <property type="match status" value="1"/>
</dbReference>
<evidence type="ECO:0000256" key="1">
    <source>
        <dbReference type="ARBA" id="ARBA00001965"/>
    </source>
</evidence>
<proteinExistence type="inferred from homology"/>
<feature type="binding site" evidence="7">
    <location>
        <position position="67"/>
    </location>
    <ligand>
        <name>Fe cation</name>
        <dbReference type="ChEBI" id="CHEBI:24875"/>
        <label>2</label>
    </ligand>
</feature>
<feature type="active site" description="Proton donor" evidence="6">
    <location>
        <position position="68"/>
    </location>
</feature>
<dbReference type="Pfam" id="PF13277">
    <property type="entry name" value="YmdB"/>
    <property type="match status" value="1"/>
</dbReference>
<gene>
    <name evidence="8" type="ORF">SAMN05660742_112105</name>
</gene>
<dbReference type="Gene3D" id="3.60.21.10">
    <property type="match status" value="1"/>
</dbReference>